<evidence type="ECO:0000313" key="20">
    <source>
        <dbReference type="EMBL" id="WGK81588.1"/>
    </source>
</evidence>
<sequence length="499" mass="55749">MTDVLQQLQYRRLPFSFANRFKLVLEQAEENAIPTLFYVAPLAIESLVEVKRVVKQPLNLVEMTASEFESKLTDAYQRDSSEARQLMEDIGADNDDFFSLAEELPQSEDLLESEDDAPIIKLINAMLGEAIKEGASDIHIETFEKVLSIRFRVDGVLREVLSPSRKLAPLLVSRVKVMAKLDIAEKRVPQDGRISLRIGGRAVDVRVSTMPSSHGERVVMRLLDKNATRLDLHSLGMTAANHENFRQLIKRPHGIILVTGPTGSGKSTTLYAGLQELNSNERNILTVEDPIEFDIDGIGQTQVNPKVDMTFARGLRAILRQDPDVVMIGEIRDLETAQIAVQASLTGHLVMSTLHTNTAIGAITRMRDMGIEPFLISSSLLGVLAQRLVRTLCSDCKEAYPADKEQKKLFNLQPDQELTLYRAKGCEKCNQKGYRGRTGIHELLLIDDKVQELIHSEAGEQSIEKSVRERTPSIRDDGLDKVLQGITSLEEVMRVTKEA</sequence>
<dbReference type="SUPFAM" id="SSF160246">
    <property type="entry name" value="EspE N-terminal domain-like"/>
    <property type="match status" value="1"/>
</dbReference>
<dbReference type="Proteomes" id="UP001140973">
    <property type="component" value="Unassembled WGS sequence"/>
</dbReference>
<keyword evidence="10" id="KW-0862">Zinc</keyword>
<evidence type="ECO:0000256" key="12">
    <source>
        <dbReference type="ARBA" id="ARBA00022927"/>
    </source>
</evidence>
<keyword evidence="8" id="KW-0479">Metal-binding</keyword>
<organism evidence="18 21">
    <name type="scientific">Vibrio aestuarianus</name>
    <dbReference type="NCBI Taxonomy" id="28171"/>
    <lineage>
        <taxon>Bacteria</taxon>
        <taxon>Pseudomonadati</taxon>
        <taxon>Pseudomonadota</taxon>
        <taxon>Gammaproteobacteria</taxon>
        <taxon>Vibrionales</taxon>
        <taxon>Vibrionaceae</taxon>
        <taxon>Vibrio</taxon>
    </lineage>
</organism>
<dbReference type="Gene3D" id="3.40.50.300">
    <property type="entry name" value="P-loop containing nucleotide triphosphate hydrolases"/>
    <property type="match status" value="1"/>
</dbReference>
<dbReference type="PANTHER" id="PTHR30258:SF27">
    <property type="entry name" value="BACTERIOPHAGE ADSORPTION PROTEIN B-RELATED"/>
    <property type="match status" value="1"/>
</dbReference>
<evidence type="ECO:0000256" key="14">
    <source>
        <dbReference type="ARBA" id="ARBA00023136"/>
    </source>
</evidence>
<dbReference type="PROSITE" id="PS00662">
    <property type="entry name" value="T2SP_E"/>
    <property type="match status" value="1"/>
</dbReference>
<comment type="cofactor">
    <cofactor evidence="1">
        <name>Zn(2+)</name>
        <dbReference type="ChEBI" id="CHEBI:29105"/>
    </cofactor>
</comment>
<keyword evidence="9 16" id="KW-0547">Nucleotide-binding</keyword>
<dbReference type="InterPro" id="IPR037257">
    <property type="entry name" value="T2SS_E_N_sf"/>
</dbReference>
<dbReference type="EMBL" id="JAKNAX010000031">
    <property type="protein sequence ID" value="MDE1347168.1"/>
    <property type="molecule type" value="Genomic_DNA"/>
</dbReference>
<dbReference type="GO" id="GO:0015627">
    <property type="term" value="C:type II protein secretion system complex"/>
    <property type="evidence" value="ECO:0007669"/>
    <property type="project" value="UniProtKB-UniRule"/>
</dbReference>
<evidence type="ECO:0000256" key="5">
    <source>
        <dbReference type="ARBA" id="ARBA00022448"/>
    </source>
</evidence>
<dbReference type="GO" id="GO:0008564">
    <property type="term" value="F:protein-exporting ATPase activity"/>
    <property type="evidence" value="ECO:0007669"/>
    <property type="project" value="UniProtKB-EC"/>
</dbReference>
<keyword evidence="11 16" id="KW-0067">ATP-binding</keyword>
<dbReference type="GO" id="GO:0016887">
    <property type="term" value="F:ATP hydrolysis activity"/>
    <property type="evidence" value="ECO:0007669"/>
    <property type="project" value="TreeGrafter"/>
</dbReference>
<dbReference type="InterPro" id="IPR027417">
    <property type="entry name" value="P-loop_NTPase"/>
</dbReference>
<dbReference type="PANTHER" id="PTHR30258">
    <property type="entry name" value="TYPE II SECRETION SYSTEM PROTEIN GSPE-RELATED"/>
    <property type="match status" value="1"/>
</dbReference>
<keyword evidence="7" id="KW-0997">Cell inner membrane</keyword>
<dbReference type="SMART" id="SM00382">
    <property type="entry name" value="AAA"/>
    <property type="match status" value="1"/>
</dbReference>
<dbReference type="RefSeq" id="WP_053312240.1">
    <property type="nucleotide sequence ID" value="NZ_CALYLA010000021.1"/>
</dbReference>
<dbReference type="FunFam" id="3.40.50.300:FF:000398">
    <property type="entry name" value="Type IV pilus assembly ATPase PilB"/>
    <property type="match status" value="1"/>
</dbReference>
<evidence type="ECO:0000256" key="3">
    <source>
        <dbReference type="ARBA" id="ARBA00004533"/>
    </source>
</evidence>
<evidence type="ECO:0000256" key="11">
    <source>
        <dbReference type="ARBA" id="ARBA00022840"/>
    </source>
</evidence>
<evidence type="ECO:0000256" key="8">
    <source>
        <dbReference type="ARBA" id="ARBA00022723"/>
    </source>
</evidence>
<proteinExistence type="inferred from homology"/>
<evidence type="ECO:0000256" key="2">
    <source>
        <dbReference type="ARBA" id="ARBA00003288"/>
    </source>
</evidence>
<dbReference type="InterPro" id="IPR003593">
    <property type="entry name" value="AAA+_ATPase"/>
</dbReference>
<dbReference type="GO" id="GO:0005524">
    <property type="term" value="F:ATP binding"/>
    <property type="evidence" value="ECO:0007669"/>
    <property type="project" value="UniProtKB-UniRule"/>
</dbReference>
<evidence type="ECO:0000256" key="7">
    <source>
        <dbReference type="ARBA" id="ARBA00022519"/>
    </source>
</evidence>
<dbReference type="GO" id="GO:0015628">
    <property type="term" value="P:protein secretion by the type II secretion system"/>
    <property type="evidence" value="ECO:0007669"/>
    <property type="project" value="UniProtKB-UniRule"/>
</dbReference>
<evidence type="ECO:0000313" key="18">
    <source>
        <dbReference type="EMBL" id="MDE1347168.1"/>
    </source>
</evidence>
<protein>
    <recommendedName>
        <fullName evidence="16">Type II secretion system protein E</fullName>
        <shortName evidence="16">T2SS protein E</shortName>
    </recommendedName>
    <alternativeName>
        <fullName evidence="16">Type II traffic warden ATPase</fullName>
    </alternativeName>
</protein>
<dbReference type="NCBIfam" id="TIGR02533">
    <property type="entry name" value="type_II_gspE"/>
    <property type="match status" value="1"/>
</dbReference>
<feature type="domain" description="Bacterial type II secretion system protein E" evidence="17">
    <location>
        <begin position="319"/>
        <end position="333"/>
    </location>
</feature>
<dbReference type="InterPro" id="IPR001482">
    <property type="entry name" value="T2SS/T4SS_dom"/>
</dbReference>
<evidence type="ECO:0000256" key="16">
    <source>
        <dbReference type="RuleBase" id="RU366070"/>
    </source>
</evidence>
<dbReference type="Pfam" id="PF22341">
    <property type="entry name" value="GSPE_N1E"/>
    <property type="match status" value="1"/>
</dbReference>
<comment type="subcellular location">
    <subcellularLocation>
        <location evidence="3 16">Cell inner membrane</location>
    </subcellularLocation>
</comment>
<dbReference type="Gene3D" id="3.30.450.90">
    <property type="match status" value="1"/>
</dbReference>
<dbReference type="Proteomes" id="UP001239257">
    <property type="component" value="Chromosome 1"/>
</dbReference>
<keyword evidence="12 16" id="KW-0653">Protein transport</keyword>
<accession>A0A9X4FA14</accession>
<dbReference type="EMBL" id="CP118709">
    <property type="protein sequence ID" value="WGK81588.1"/>
    <property type="molecule type" value="Genomic_DNA"/>
</dbReference>
<name>A0A9X4FA14_9VIBR</name>
<dbReference type="Gene3D" id="3.30.300.160">
    <property type="entry name" value="Type II secretion system, protein E, N-terminal domain"/>
    <property type="match status" value="1"/>
</dbReference>
<keyword evidence="5 16" id="KW-0813">Transport</keyword>
<dbReference type="EMBL" id="JAKNAP010000027">
    <property type="protein sequence ID" value="MDE1357524.1"/>
    <property type="molecule type" value="Genomic_DNA"/>
</dbReference>
<dbReference type="InterPro" id="IPR054757">
    <property type="entry name" value="GSPE_N1E"/>
</dbReference>
<dbReference type="FunFam" id="3.30.450.90:FF:000001">
    <property type="entry name" value="Type II secretion system ATPase GspE"/>
    <property type="match status" value="1"/>
</dbReference>
<dbReference type="Pfam" id="PF00437">
    <property type="entry name" value="T2SSE"/>
    <property type="match status" value="1"/>
</dbReference>
<comment type="function">
    <text evidence="2 16">ATPase component of the type II secretion system required for the energy-dependent secretion of extracellular factors such as proteases and toxins from the periplasm. Acts as a molecular motor to provide the energy that is required for assembly of the pseudopilus and the extrusion of substrates generated in the cytoplasm.</text>
</comment>
<keyword evidence="13" id="KW-1278">Translocase</keyword>
<dbReference type="AlphaFoldDB" id="A0A9X4FA14"/>
<evidence type="ECO:0000259" key="17">
    <source>
        <dbReference type="PROSITE" id="PS00662"/>
    </source>
</evidence>
<comment type="catalytic activity">
    <reaction evidence="15">
        <text>ATP + H2O + cellular proteinSide 1 = ADP + phosphate + cellular proteinSide 2.</text>
        <dbReference type="EC" id="7.4.2.8"/>
    </reaction>
</comment>
<comment type="similarity">
    <text evidence="4 16">Belongs to the GSP E family.</text>
</comment>
<evidence type="ECO:0000256" key="13">
    <source>
        <dbReference type="ARBA" id="ARBA00022967"/>
    </source>
</evidence>
<evidence type="ECO:0000313" key="19">
    <source>
        <dbReference type="EMBL" id="MDE1357524.1"/>
    </source>
</evidence>
<keyword evidence="14" id="KW-0472">Membrane</keyword>
<dbReference type="Proteomes" id="UP001140978">
    <property type="component" value="Unassembled WGS sequence"/>
</dbReference>
<evidence type="ECO:0000256" key="1">
    <source>
        <dbReference type="ARBA" id="ARBA00001947"/>
    </source>
</evidence>
<evidence type="ECO:0000256" key="9">
    <source>
        <dbReference type="ARBA" id="ARBA00022741"/>
    </source>
</evidence>
<evidence type="ECO:0000256" key="15">
    <source>
        <dbReference type="ARBA" id="ARBA00034006"/>
    </source>
</evidence>
<dbReference type="SUPFAM" id="SSF52540">
    <property type="entry name" value="P-loop containing nucleoside triphosphate hydrolases"/>
    <property type="match status" value="1"/>
</dbReference>
<gene>
    <name evidence="18" type="primary">gspE</name>
    <name evidence="19" type="ORF">L9W73_09425</name>
    <name evidence="18" type="ORF">L9X51_12085</name>
    <name evidence="20" type="ORF">PYE51_13415</name>
</gene>
<dbReference type="GO" id="GO:0005886">
    <property type="term" value="C:plasma membrane"/>
    <property type="evidence" value="ECO:0007669"/>
    <property type="project" value="UniProtKB-SubCell"/>
</dbReference>
<keyword evidence="6" id="KW-1003">Cell membrane</keyword>
<reference evidence="18" key="1">
    <citation type="submission" date="2022-02" db="EMBL/GenBank/DDBJ databases">
        <title>Emergence and expansion in Europe of a Vibrio aestuarianus clonal complex pathogenic for oysters.</title>
        <authorList>
            <person name="Mesnil A."/>
            <person name="Travers M.-A."/>
        </authorList>
    </citation>
    <scope>NUCLEOTIDE SEQUENCE</scope>
    <source>
        <strain evidence="19">151-ITT-15-cp-1</strain>
        <strain evidence="18">19_064_15T1</strain>
        <strain evidence="20">U29</strain>
    </source>
</reference>
<dbReference type="InterPro" id="IPR013369">
    <property type="entry name" value="T2SS_GspE"/>
</dbReference>
<evidence type="ECO:0000313" key="21">
    <source>
        <dbReference type="Proteomes" id="UP001140978"/>
    </source>
</evidence>
<evidence type="ECO:0000256" key="10">
    <source>
        <dbReference type="ARBA" id="ARBA00022833"/>
    </source>
</evidence>
<dbReference type="CDD" id="cd01129">
    <property type="entry name" value="PulE-GspE-like"/>
    <property type="match status" value="1"/>
</dbReference>
<evidence type="ECO:0000256" key="6">
    <source>
        <dbReference type="ARBA" id="ARBA00022475"/>
    </source>
</evidence>
<dbReference type="GO" id="GO:0046872">
    <property type="term" value="F:metal ion binding"/>
    <property type="evidence" value="ECO:0007669"/>
    <property type="project" value="UniProtKB-KW"/>
</dbReference>
<evidence type="ECO:0000256" key="4">
    <source>
        <dbReference type="ARBA" id="ARBA00006611"/>
    </source>
</evidence>